<protein>
    <submittedName>
        <fullName evidence="2">Uncharacterized protein</fullName>
    </submittedName>
</protein>
<name>A0A261SBM0_9BORD</name>
<dbReference type="Proteomes" id="UP000216020">
    <property type="component" value="Unassembled WGS sequence"/>
</dbReference>
<dbReference type="AlphaFoldDB" id="A0A261SBM0"/>
<evidence type="ECO:0000313" key="2">
    <source>
        <dbReference type="EMBL" id="OZI34808.1"/>
    </source>
</evidence>
<dbReference type="RefSeq" id="WP_094853801.1">
    <property type="nucleotide sequence ID" value="NZ_NEVM01000002.1"/>
</dbReference>
<keyword evidence="3" id="KW-1185">Reference proteome</keyword>
<gene>
    <name evidence="2" type="ORF">CAL29_15180</name>
</gene>
<feature type="transmembrane region" description="Helical" evidence="1">
    <location>
        <begin position="12"/>
        <end position="31"/>
    </location>
</feature>
<organism evidence="2 3">
    <name type="scientific">Bordetella genomosp. 10</name>
    <dbReference type="NCBI Taxonomy" id="1416804"/>
    <lineage>
        <taxon>Bacteria</taxon>
        <taxon>Pseudomonadati</taxon>
        <taxon>Pseudomonadota</taxon>
        <taxon>Betaproteobacteria</taxon>
        <taxon>Burkholderiales</taxon>
        <taxon>Alcaligenaceae</taxon>
        <taxon>Bordetella</taxon>
    </lineage>
</organism>
<dbReference type="EMBL" id="NEVM01000002">
    <property type="protein sequence ID" value="OZI34808.1"/>
    <property type="molecule type" value="Genomic_DNA"/>
</dbReference>
<comment type="caution">
    <text evidence="2">The sequence shown here is derived from an EMBL/GenBank/DDBJ whole genome shotgun (WGS) entry which is preliminary data.</text>
</comment>
<reference evidence="3" key="1">
    <citation type="submission" date="2017-05" db="EMBL/GenBank/DDBJ databases">
        <title>Complete and WGS of Bordetella genogroups.</title>
        <authorList>
            <person name="Spilker T."/>
            <person name="Lipuma J."/>
        </authorList>
    </citation>
    <scope>NUCLEOTIDE SEQUENCE [LARGE SCALE GENOMIC DNA]</scope>
    <source>
        <strain evidence="3">AU16122</strain>
    </source>
</reference>
<keyword evidence="1" id="KW-1133">Transmembrane helix</keyword>
<keyword evidence="1" id="KW-0472">Membrane</keyword>
<accession>A0A261SBM0</accession>
<proteinExistence type="predicted"/>
<evidence type="ECO:0000313" key="3">
    <source>
        <dbReference type="Proteomes" id="UP000216020"/>
    </source>
</evidence>
<sequence length="105" mass="11249">MHDGIRVRSVVRIGLGGLVVLAAVVTAAMLLTSRWDGDHPPSASTPPAAWVKGPLLETEPQVDMARYLAGKRKLLDGYAWVDRARGIARVPLDVAMQALVQGARP</sequence>
<dbReference type="OrthoDB" id="129807at2"/>
<keyword evidence="1" id="KW-0812">Transmembrane</keyword>
<evidence type="ECO:0000256" key="1">
    <source>
        <dbReference type="SAM" id="Phobius"/>
    </source>
</evidence>